<evidence type="ECO:0000256" key="7">
    <source>
        <dbReference type="ARBA" id="ARBA00022777"/>
    </source>
</evidence>
<comment type="pathway">
    <text evidence="1">Cofactor biosynthesis; tetrahydrofolate biosynthesis; 2-amino-4-hydroxy-6-hydroxymethyl-7,8-dihydropteridine diphosphate from 7,8-dihydroneopterin triphosphate: step 4/4.</text>
</comment>
<dbReference type="PANTHER" id="PTHR43071:SF1">
    <property type="entry name" value="2-AMINO-4-HYDROXY-6-HYDROXYMETHYLDIHYDROPTERIDINE PYROPHOSPHOKINASE"/>
    <property type="match status" value="1"/>
</dbReference>
<evidence type="ECO:0000256" key="5">
    <source>
        <dbReference type="ARBA" id="ARBA00022679"/>
    </source>
</evidence>
<evidence type="ECO:0000256" key="8">
    <source>
        <dbReference type="ARBA" id="ARBA00022840"/>
    </source>
</evidence>
<organism evidence="14 15">
    <name type="scientific">Sphingomonas glacialis</name>
    <dbReference type="NCBI Taxonomy" id="658225"/>
    <lineage>
        <taxon>Bacteria</taxon>
        <taxon>Pseudomonadati</taxon>
        <taxon>Pseudomonadota</taxon>
        <taxon>Alphaproteobacteria</taxon>
        <taxon>Sphingomonadales</taxon>
        <taxon>Sphingomonadaceae</taxon>
        <taxon>Sphingomonas</taxon>
    </lineage>
</organism>
<dbReference type="PANTHER" id="PTHR43071">
    <property type="entry name" value="2-AMINO-4-HYDROXY-6-HYDROXYMETHYLDIHYDROPTERIDINE PYROPHOSPHOKINASE"/>
    <property type="match status" value="1"/>
</dbReference>
<comment type="similarity">
    <text evidence="2">Belongs to the HPPK family.</text>
</comment>
<evidence type="ECO:0000256" key="4">
    <source>
        <dbReference type="ARBA" id="ARBA00016218"/>
    </source>
</evidence>
<dbReference type="EMBL" id="BNAQ01000003">
    <property type="protein sequence ID" value="GHH18136.1"/>
    <property type="molecule type" value="Genomic_DNA"/>
</dbReference>
<dbReference type="InterPro" id="IPR035907">
    <property type="entry name" value="Hppk_sf"/>
</dbReference>
<keyword evidence="6" id="KW-0547">Nucleotide-binding</keyword>
<accession>A0ABQ3LN74</accession>
<keyword evidence="15" id="KW-1185">Reference proteome</keyword>
<dbReference type="InterPro" id="IPR000550">
    <property type="entry name" value="Hppk"/>
</dbReference>
<evidence type="ECO:0000256" key="3">
    <source>
        <dbReference type="ARBA" id="ARBA00013253"/>
    </source>
</evidence>
<feature type="domain" description="7,8-dihydro-6-hydroxymethylpterin-pyrophosphokinase" evidence="13">
    <location>
        <begin position="72"/>
        <end position="83"/>
    </location>
</feature>
<evidence type="ECO:0000256" key="6">
    <source>
        <dbReference type="ARBA" id="ARBA00022741"/>
    </source>
</evidence>
<evidence type="ECO:0000256" key="9">
    <source>
        <dbReference type="ARBA" id="ARBA00022909"/>
    </source>
</evidence>
<dbReference type="Gene3D" id="3.30.70.560">
    <property type="entry name" value="7,8-Dihydro-6-hydroxymethylpterin-pyrophosphokinase HPPK"/>
    <property type="match status" value="1"/>
</dbReference>
<evidence type="ECO:0000313" key="14">
    <source>
        <dbReference type="EMBL" id="GHH18136.1"/>
    </source>
</evidence>
<dbReference type="SUPFAM" id="SSF55083">
    <property type="entry name" value="6-hydroxymethyl-7,8-dihydropterin pyrophosphokinase, HPPK"/>
    <property type="match status" value="1"/>
</dbReference>
<comment type="caution">
    <text evidence="14">The sequence shown here is derived from an EMBL/GenBank/DDBJ whole genome shotgun (WGS) entry which is preliminary data.</text>
</comment>
<evidence type="ECO:0000313" key="15">
    <source>
        <dbReference type="Proteomes" id="UP000652430"/>
    </source>
</evidence>
<dbReference type="PROSITE" id="PS00794">
    <property type="entry name" value="HPPK"/>
    <property type="match status" value="1"/>
</dbReference>
<evidence type="ECO:0000256" key="1">
    <source>
        <dbReference type="ARBA" id="ARBA00005051"/>
    </source>
</evidence>
<reference evidence="15" key="1">
    <citation type="journal article" date="2019" name="Int. J. Syst. Evol. Microbiol.">
        <title>The Global Catalogue of Microorganisms (GCM) 10K type strain sequencing project: providing services to taxonomists for standard genome sequencing and annotation.</title>
        <authorList>
            <consortium name="The Broad Institute Genomics Platform"/>
            <consortium name="The Broad Institute Genome Sequencing Center for Infectious Disease"/>
            <person name="Wu L."/>
            <person name="Ma J."/>
        </authorList>
    </citation>
    <scope>NUCLEOTIDE SEQUENCE [LARGE SCALE GENOMIC DNA]</scope>
    <source>
        <strain evidence="15">CGMCC 1.8957</strain>
    </source>
</reference>
<evidence type="ECO:0000256" key="10">
    <source>
        <dbReference type="ARBA" id="ARBA00029409"/>
    </source>
</evidence>
<keyword evidence="7" id="KW-0418">Kinase</keyword>
<dbReference type="EC" id="2.7.6.3" evidence="3"/>
<evidence type="ECO:0000256" key="2">
    <source>
        <dbReference type="ARBA" id="ARBA00005810"/>
    </source>
</evidence>
<keyword evidence="8" id="KW-0067">ATP-binding</keyword>
<dbReference type="NCBIfam" id="TIGR01498">
    <property type="entry name" value="folK"/>
    <property type="match status" value="1"/>
</dbReference>
<gene>
    <name evidence="14" type="ORF">GCM10008023_23560</name>
</gene>
<proteinExistence type="inferred from homology"/>
<evidence type="ECO:0000256" key="12">
    <source>
        <dbReference type="ARBA" id="ARBA00033413"/>
    </source>
</evidence>
<evidence type="ECO:0000256" key="11">
    <source>
        <dbReference type="ARBA" id="ARBA00029766"/>
    </source>
</evidence>
<dbReference type="Proteomes" id="UP000652430">
    <property type="component" value="Unassembled WGS sequence"/>
</dbReference>
<keyword evidence="5" id="KW-0808">Transferase</keyword>
<dbReference type="Pfam" id="PF01288">
    <property type="entry name" value="HPPK"/>
    <property type="match status" value="1"/>
</dbReference>
<protein>
    <recommendedName>
        <fullName evidence="4">2-amino-4-hydroxy-6-hydroxymethyldihydropteridine pyrophosphokinase</fullName>
        <ecNumber evidence="3">2.7.6.3</ecNumber>
    </recommendedName>
    <alternativeName>
        <fullName evidence="11">6-hydroxymethyl-7,8-dihydropterin pyrophosphokinase</fullName>
    </alternativeName>
    <alternativeName>
        <fullName evidence="12">7,8-dihydro-6-hydroxymethylpterin-pyrophosphokinase</fullName>
    </alternativeName>
</protein>
<keyword evidence="9" id="KW-0289">Folate biosynthesis</keyword>
<evidence type="ECO:0000259" key="13">
    <source>
        <dbReference type="PROSITE" id="PS00794"/>
    </source>
</evidence>
<sequence>MHGSPVAEVAAAIAALGGVVAESPVSSSAPIGPSIRRFANAVVLIESEVAPPAMLARLKAIERAFGRRRGARWGARVIDLDIVAWSGGAWRSKGLRVPHAAFQDRDFVLAPLYAIAPVWRDPRTGLTPRHLLARLRKVKRLG</sequence>
<comment type="function">
    <text evidence="10">Catalyzes the transfer of pyrophosphate from adenosine triphosphate (ATP) to 6-hydroxymethyl-7,8-dihydropterin, an enzymatic step in folate biosynthesis pathway.</text>
</comment>
<name>A0ABQ3LN74_9SPHN</name>